<evidence type="ECO:0000256" key="1">
    <source>
        <dbReference type="SAM" id="MobiDB-lite"/>
    </source>
</evidence>
<comment type="caution">
    <text evidence="4">The sequence shown here is derived from an EMBL/GenBank/DDBJ whole genome shotgun (WGS) entry which is preliminary data.</text>
</comment>
<dbReference type="GO" id="GO:0004674">
    <property type="term" value="F:protein serine/threonine kinase activity"/>
    <property type="evidence" value="ECO:0007669"/>
    <property type="project" value="InterPro"/>
</dbReference>
<feature type="domain" description="PI3K/PI4K catalytic" evidence="3">
    <location>
        <begin position="1"/>
        <end position="277"/>
    </location>
</feature>
<organism evidence="4 5">
    <name type="scientific">Nepenthes gracilis</name>
    <name type="common">Slender pitcher plant</name>
    <dbReference type="NCBI Taxonomy" id="150966"/>
    <lineage>
        <taxon>Eukaryota</taxon>
        <taxon>Viridiplantae</taxon>
        <taxon>Streptophyta</taxon>
        <taxon>Embryophyta</taxon>
        <taxon>Tracheophyta</taxon>
        <taxon>Spermatophyta</taxon>
        <taxon>Magnoliopsida</taxon>
        <taxon>eudicotyledons</taxon>
        <taxon>Gunneridae</taxon>
        <taxon>Pentapetalae</taxon>
        <taxon>Caryophyllales</taxon>
        <taxon>Nepenthaceae</taxon>
        <taxon>Nepenthes</taxon>
    </lineage>
</organism>
<name>A0AAD3SJW9_NEPGR</name>
<dbReference type="Gene3D" id="1.10.1070.11">
    <property type="entry name" value="Phosphatidylinositol 3-/4-kinase, catalytic domain"/>
    <property type="match status" value="1"/>
</dbReference>
<feature type="compositionally biased region" description="Low complexity" evidence="1">
    <location>
        <begin position="23"/>
        <end position="35"/>
    </location>
</feature>
<evidence type="ECO:0000313" key="5">
    <source>
        <dbReference type="Proteomes" id="UP001279734"/>
    </source>
</evidence>
<dbReference type="InterPro" id="IPR038980">
    <property type="entry name" value="ATM_plant"/>
</dbReference>
<dbReference type="InterPro" id="IPR011009">
    <property type="entry name" value="Kinase-like_dom_sf"/>
</dbReference>
<keyword evidence="2" id="KW-0472">Membrane</keyword>
<dbReference type="GO" id="GO:0006974">
    <property type="term" value="P:DNA damage response"/>
    <property type="evidence" value="ECO:0007669"/>
    <property type="project" value="InterPro"/>
</dbReference>
<dbReference type="InterPro" id="IPR036940">
    <property type="entry name" value="PI3/4_kinase_cat_sf"/>
</dbReference>
<accession>A0AAD3SJW9</accession>
<evidence type="ECO:0000313" key="4">
    <source>
        <dbReference type="EMBL" id="GMH12950.1"/>
    </source>
</evidence>
<evidence type="ECO:0000256" key="2">
    <source>
        <dbReference type="SAM" id="Phobius"/>
    </source>
</evidence>
<dbReference type="PROSITE" id="PS50290">
    <property type="entry name" value="PI3_4_KINASE_3"/>
    <property type="match status" value="1"/>
</dbReference>
<dbReference type="EMBL" id="BSYO01000012">
    <property type="protein sequence ID" value="GMH12950.1"/>
    <property type="molecule type" value="Genomic_DNA"/>
</dbReference>
<dbReference type="SUPFAM" id="SSF56112">
    <property type="entry name" value="Protein kinase-like (PK-like)"/>
    <property type="match status" value="1"/>
</dbReference>
<dbReference type="AlphaFoldDB" id="A0AAD3SJW9"/>
<keyword evidence="2" id="KW-0812">Transmembrane</keyword>
<dbReference type="PANTHER" id="PTHR37079">
    <property type="entry name" value="SERINE/THREONINE-PROTEIN KINASE ATM"/>
    <property type="match status" value="1"/>
</dbReference>
<dbReference type="SMART" id="SM00146">
    <property type="entry name" value="PI3Kc"/>
    <property type="match status" value="1"/>
</dbReference>
<proteinExistence type="predicted"/>
<dbReference type="Pfam" id="PF00454">
    <property type="entry name" value="PI3_PI4_kinase"/>
    <property type="match status" value="1"/>
</dbReference>
<protein>
    <recommendedName>
        <fullName evidence="3">PI3K/PI4K catalytic domain-containing protein</fullName>
    </recommendedName>
</protein>
<keyword evidence="2" id="KW-1133">Transmembrane helix</keyword>
<feature type="transmembrane region" description="Helical" evidence="2">
    <location>
        <begin position="348"/>
        <end position="372"/>
    </location>
</feature>
<gene>
    <name evidence="4" type="ORF">Nepgr_014791</name>
</gene>
<sequence>MSKIVRRSSTPYPKTKKCHSFIPSSPDCDSSPNSSQLCSLQMNSSVNMDSEAMDSMDSLRPECEFLSLNATRKVSFKVQSGDRDSRVAAGIYVSPPTPVFHIDLCKEEAGLSQPMQFEIVLTRKSKFINFFRVVWVGYIVRLGDRHSMNILIDQATAEVVHIDLIVAFEQGLMLKTPERAPFRLTRDIVDGMGVTGIECVFRRCREETLTVMQTNKEALLTIVEVFIYDPLYKWASSPLKTLERKKQPGADYNSINSAIFSSWFGKLLKPDPAAAISSAAFCLAAVQKLMGDCHYLIFSACCRKGCLASDQLMKVIAPSLFEIAVWLKWACAMVSLWSCKLYRDEAGVWICCLLVLAGSLFAVISGSCAYILTGYRPDDEVFAVDIGYDLDPGSVFGDLDAWKLVGLAVGSCSSHCCVDVDFFVAAVPSLTSSRCPWKAMQPGHTSSFSNKFPVWDAY</sequence>
<keyword evidence="5" id="KW-1185">Reference proteome</keyword>
<feature type="region of interest" description="Disordered" evidence="1">
    <location>
        <begin position="1"/>
        <end position="36"/>
    </location>
</feature>
<evidence type="ECO:0000259" key="3">
    <source>
        <dbReference type="PROSITE" id="PS50290"/>
    </source>
</evidence>
<dbReference type="InterPro" id="IPR000403">
    <property type="entry name" value="PI3/4_kinase_cat_dom"/>
</dbReference>
<dbReference type="Proteomes" id="UP001279734">
    <property type="component" value="Unassembled WGS sequence"/>
</dbReference>
<dbReference type="PANTHER" id="PTHR37079:SF4">
    <property type="entry name" value="SERINE_THREONINE-PROTEIN KINASE ATM"/>
    <property type="match status" value="1"/>
</dbReference>
<reference evidence="4" key="1">
    <citation type="submission" date="2023-05" db="EMBL/GenBank/DDBJ databases">
        <title>Nepenthes gracilis genome sequencing.</title>
        <authorList>
            <person name="Fukushima K."/>
        </authorList>
    </citation>
    <scope>NUCLEOTIDE SEQUENCE</scope>
    <source>
        <strain evidence="4">SING2019-196</strain>
    </source>
</reference>